<organism evidence="1 2">
    <name type="scientific">Lysinibacillus mangiferihumi</name>
    <dbReference type="NCBI Taxonomy" id="1130819"/>
    <lineage>
        <taxon>Bacteria</taxon>
        <taxon>Bacillati</taxon>
        <taxon>Bacillota</taxon>
        <taxon>Bacilli</taxon>
        <taxon>Bacillales</taxon>
        <taxon>Bacillaceae</taxon>
        <taxon>Lysinibacillus</taxon>
    </lineage>
</organism>
<protein>
    <submittedName>
        <fullName evidence="1">Uncharacterized protein</fullName>
    </submittedName>
</protein>
<dbReference type="EMBL" id="SZPU01000079">
    <property type="protein sequence ID" value="TKI62023.1"/>
    <property type="molecule type" value="Genomic_DNA"/>
</dbReference>
<accession>A0A4V5TKF5</accession>
<name>A0A4V5TKF5_9BACI</name>
<gene>
    <name evidence="1" type="ORF">FC756_19335</name>
</gene>
<keyword evidence="2" id="KW-1185">Reference proteome</keyword>
<evidence type="ECO:0000313" key="1">
    <source>
        <dbReference type="EMBL" id="TKI62023.1"/>
    </source>
</evidence>
<dbReference type="AlphaFoldDB" id="A0A4V5TKF5"/>
<dbReference type="Proteomes" id="UP000308744">
    <property type="component" value="Unassembled WGS sequence"/>
</dbReference>
<sequence>MKPLDKNVTYGQARGFEQAYIEHYETKTGTIGEEISLTNKGNKINSFDHNSKTRSKVRQNYFEQEYKNKMKELDKIKCQ</sequence>
<evidence type="ECO:0000313" key="2">
    <source>
        <dbReference type="Proteomes" id="UP000308744"/>
    </source>
</evidence>
<proteinExistence type="predicted"/>
<dbReference type="RefSeq" id="WP_107897725.1">
    <property type="nucleotide sequence ID" value="NZ_PYWM01000054.1"/>
</dbReference>
<comment type="caution">
    <text evidence="1">The sequence shown here is derived from an EMBL/GenBank/DDBJ whole genome shotgun (WGS) entry which is preliminary data.</text>
</comment>
<reference evidence="1 2" key="1">
    <citation type="submission" date="2019-04" db="EMBL/GenBank/DDBJ databases">
        <title>Lysinibacillus genome sequencing.</title>
        <authorList>
            <person name="Dunlap C."/>
        </authorList>
    </citation>
    <scope>NUCLEOTIDE SEQUENCE [LARGE SCALE GENOMIC DNA]</scope>
    <source>
        <strain evidence="1 2">CCTCC AB 2010389</strain>
    </source>
</reference>